<evidence type="ECO:0000256" key="7">
    <source>
        <dbReference type="RuleBase" id="RU369079"/>
    </source>
</evidence>
<keyword evidence="2" id="KW-1003">Cell membrane</keyword>
<feature type="transmembrane region" description="Helical" evidence="7">
    <location>
        <begin position="100"/>
        <end position="129"/>
    </location>
</feature>
<dbReference type="AlphaFoldDB" id="A0A9D3AAC7"/>
<keyword evidence="4 7" id="KW-0812">Transmembrane</keyword>
<name>A0A9D3AAC7_9BURK</name>
<reference evidence="9" key="1">
    <citation type="journal article" date="2021" name="PeerJ">
        <title>Extensive microbial diversity within the chicken gut microbiome revealed by metagenomics and culture.</title>
        <authorList>
            <person name="Gilroy R."/>
            <person name="Ravi A."/>
            <person name="Getino M."/>
            <person name="Pursley I."/>
            <person name="Horton D.L."/>
            <person name="Alikhan N.F."/>
            <person name="Baker D."/>
            <person name="Gharbi K."/>
            <person name="Hall N."/>
            <person name="Watson M."/>
            <person name="Adriaenssens E.M."/>
            <person name="Foster-Nyarko E."/>
            <person name="Jarju S."/>
            <person name="Secka A."/>
            <person name="Antonio M."/>
            <person name="Oren A."/>
            <person name="Chaudhuri R.R."/>
            <person name="La Ragione R."/>
            <person name="Hildebrand F."/>
            <person name="Pallen M.J."/>
        </authorList>
    </citation>
    <scope>NUCLEOTIDE SEQUENCE</scope>
    <source>
        <strain evidence="9">CHK175-13533</strain>
    </source>
</reference>
<comment type="similarity">
    <text evidence="7">Belongs to the TRAP transporter large permease family.</text>
</comment>
<reference evidence="9" key="2">
    <citation type="submission" date="2021-09" db="EMBL/GenBank/DDBJ databases">
        <authorList>
            <person name="Gilroy R."/>
        </authorList>
    </citation>
    <scope>NUCLEOTIDE SEQUENCE</scope>
    <source>
        <strain evidence="9">CHK175-13533</strain>
    </source>
</reference>
<comment type="function">
    <text evidence="7">Part of the tripartite ATP-independent periplasmic (TRAP) transport system.</text>
</comment>
<evidence type="ECO:0000256" key="1">
    <source>
        <dbReference type="ARBA" id="ARBA00004429"/>
    </source>
</evidence>
<feature type="transmembrane region" description="Helical" evidence="7">
    <location>
        <begin position="419"/>
        <end position="439"/>
    </location>
</feature>
<dbReference type="PIRSF" id="PIRSF006066">
    <property type="entry name" value="HI0050"/>
    <property type="match status" value="1"/>
</dbReference>
<dbReference type="Pfam" id="PF06808">
    <property type="entry name" value="DctM"/>
    <property type="match status" value="1"/>
</dbReference>
<dbReference type="NCBIfam" id="TIGR00786">
    <property type="entry name" value="dctM"/>
    <property type="match status" value="1"/>
</dbReference>
<keyword evidence="3 7" id="KW-0997">Cell inner membrane</keyword>
<feature type="transmembrane region" description="Helical" evidence="7">
    <location>
        <begin position="316"/>
        <end position="336"/>
    </location>
</feature>
<feature type="transmembrane region" description="Helical" evidence="7">
    <location>
        <begin position="220"/>
        <end position="242"/>
    </location>
</feature>
<comment type="subunit">
    <text evidence="7">The complex comprises the extracytoplasmic solute receptor protein and the two transmembrane proteins.</text>
</comment>
<sequence length="441" mass="46201">MSSELLGFVVGALAIGLLALRVHIGIAMLVAGSLGYVLLSGWTPLLSTFKSLAYARFSSYDLSVVPLFLLMGNIASHGGLSQRLFHATSTFLGHYKGGLAMSAIGACAGFGAICGSSLATAATMGRVALPELRKHNYSSSLATGTLAAGGTLGVLIPPSVALVIYAILAEQNVAVMFIAAFVPGVIAVLGYLIAIALVVRLKPGSGPASVRQPWRVRWHALGQVWPILAVFVVVVGGIYGGVFTPTEAAAIGVLATLGVALILKELSLNGFITAVLGAMESTAMIFLILIGADVLNSFLALSQISQLLAELALTSGWPPLAILAAMIITYVVLGCVMDSLSMILLTIPIFFPIIMGLDFWGLEYTDKAVWFGILALMVVEIGLITPPVGMNVFIINSLAKDIPMSETFKGVLPFLGSDLLRVVLLVFFPGLTLGLVHWLGY</sequence>
<feature type="transmembrane region" description="Helical" evidence="7">
    <location>
        <begin position="141"/>
        <end position="168"/>
    </location>
</feature>
<evidence type="ECO:0000259" key="8">
    <source>
        <dbReference type="Pfam" id="PF06808"/>
    </source>
</evidence>
<feature type="domain" description="TRAP C4-dicarboxylate transport system permease DctM subunit" evidence="8">
    <location>
        <begin position="14"/>
        <end position="431"/>
    </location>
</feature>
<protein>
    <recommendedName>
        <fullName evidence="7">TRAP transporter large permease protein</fullName>
    </recommendedName>
</protein>
<dbReference type="Proteomes" id="UP000700248">
    <property type="component" value="Unassembled WGS sequence"/>
</dbReference>
<evidence type="ECO:0000256" key="2">
    <source>
        <dbReference type="ARBA" id="ARBA00022475"/>
    </source>
</evidence>
<evidence type="ECO:0000256" key="5">
    <source>
        <dbReference type="ARBA" id="ARBA00022989"/>
    </source>
</evidence>
<gene>
    <name evidence="9" type="ORF">K8U84_01880</name>
</gene>
<feature type="transmembrane region" description="Helical" evidence="7">
    <location>
        <begin position="248"/>
        <end position="272"/>
    </location>
</feature>
<dbReference type="EMBL" id="DYTQ01000027">
    <property type="protein sequence ID" value="HJH23285.1"/>
    <property type="molecule type" value="Genomic_DNA"/>
</dbReference>
<dbReference type="RefSeq" id="WP_276830067.1">
    <property type="nucleotide sequence ID" value="NZ_DYTQ01000027.1"/>
</dbReference>
<feature type="transmembrane region" description="Helical" evidence="7">
    <location>
        <begin position="60"/>
        <end position="80"/>
    </location>
</feature>
<dbReference type="PANTHER" id="PTHR33362">
    <property type="entry name" value="SIALIC ACID TRAP TRANSPORTER PERMEASE PROTEIN SIAT-RELATED"/>
    <property type="match status" value="1"/>
</dbReference>
<evidence type="ECO:0000256" key="6">
    <source>
        <dbReference type="ARBA" id="ARBA00023136"/>
    </source>
</evidence>
<keyword evidence="6 7" id="KW-0472">Membrane</keyword>
<feature type="transmembrane region" description="Helical" evidence="7">
    <location>
        <begin position="343"/>
        <end position="362"/>
    </location>
</feature>
<evidence type="ECO:0000313" key="9">
    <source>
        <dbReference type="EMBL" id="HJH23285.1"/>
    </source>
</evidence>
<keyword evidence="7" id="KW-0813">Transport</keyword>
<keyword evidence="5 7" id="KW-1133">Transmembrane helix</keyword>
<accession>A0A9D3AAC7</accession>
<dbReference type="GO" id="GO:0022857">
    <property type="term" value="F:transmembrane transporter activity"/>
    <property type="evidence" value="ECO:0007669"/>
    <property type="project" value="UniProtKB-UniRule"/>
</dbReference>
<feature type="transmembrane region" description="Helical" evidence="7">
    <location>
        <begin position="174"/>
        <end position="199"/>
    </location>
</feature>
<comment type="subcellular location">
    <subcellularLocation>
        <location evidence="1 7">Cell inner membrane</location>
        <topology evidence="1 7">Multi-pass membrane protein</topology>
    </subcellularLocation>
</comment>
<dbReference type="InterPro" id="IPR004681">
    <property type="entry name" value="TRAP_DctM"/>
</dbReference>
<comment type="caution">
    <text evidence="9">The sequence shown here is derived from an EMBL/GenBank/DDBJ whole genome shotgun (WGS) entry which is preliminary data.</text>
</comment>
<dbReference type="InterPro" id="IPR010656">
    <property type="entry name" value="DctM"/>
</dbReference>
<feature type="transmembrane region" description="Helical" evidence="7">
    <location>
        <begin position="6"/>
        <end position="39"/>
    </location>
</feature>
<proteinExistence type="inferred from homology"/>
<dbReference type="PANTHER" id="PTHR33362:SF5">
    <property type="entry name" value="C4-DICARBOXYLATE TRAP TRANSPORTER LARGE PERMEASE PROTEIN DCTM"/>
    <property type="match status" value="1"/>
</dbReference>
<organism evidence="9 10">
    <name type="scientific">Paenalcaligenes hominis</name>
    <dbReference type="NCBI Taxonomy" id="643674"/>
    <lineage>
        <taxon>Bacteria</taxon>
        <taxon>Pseudomonadati</taxon>
        <taxon>Pseudomonadota</taxon>
        <taxon>Betaproteobacteria</taxon>
        <taxon>Burkholderiales</taxon>
        <taxon>Alcaligenaceae</taxon>
        <taxon>Paenalcaligenes</taxon>
    </lineage>
</organism>
<evidence type="ECO:0000313" key="10">
    <source>
        <dbReference type="Proteomes" id="UP000700248"/>
    </source>
</evidence>
<feature type="transmembrane region" description="Helical" evidence="7">
    <location>
        <begin position="368"/>
        <end position="398"/>
    </location>
</feature>
<evidence type="ECO:0000256" key="4">
    <source>
        <dbReference type="ARBA" id="ARBA00022692"/>
    </source>
</evidence>
<dbReference type="GO" id="GO:0005886">
    <property type="term" value="C:plasma membrane"/>
    <property type="evidence" value="ECO:0007669"/>
    <property type="project" value="UniProtKB-SubCell"/>
</dbReference>
<evidence type="ECO:0000256" key="3">
    <source>
        <dbReference type="ARBA" id="ARBA00022519"/>
    </source>
</evidence>